<sequence>MKKKKRVQEVLIVLIAFVMLVLFVAAGRIMVYAKEPNEDTVKNKSTEDIYYFTEDTDYSKIERCEYSEIDWTKYGNNGIKDEGTKEYLESMGIDAEKDETYGVTLANKLASMPMTMGIAEDWAVGTVHWGMCDITSSWFVPSEGQSYFTLGNFRDGLEGVEMIGAGWCADHTAAEPAAGHQVISVMCTVTSVDPSTGWIYMNLYLTPYDATTGQSNQWGLIGYQHISANVRVRKPFNGTAKIIKKSSKSEVTLNNSGYSLEGAHYGIWKNRECTDGTGLSFTTNAEGVGKLNGTLPAGTYYIKELTAPTGYALDPTIYTINIQANETATLNVSDTPIMNPLGILLGKVDAATNQNKPAGSGTLEGALFTVKYYDGYYDSDPAAQGKNAKKTWIFRTNSEGVCYYDNSYLQGGSDELYLNLDGKAALPLGTVTIQETKSPSGYQKNDTIYTVKITEDGKDSASVQTYNKQTVPETSLDLELIKKLKGTEIMIPGAKFKHTLPNGTTEILTTDGKGKAVFQGLTWGKHIIEEESVPDGYTKNPGKITFTVGEDNTIQVIENTATDLTGKMTFTVKSDGNASLVVEDTYAPYRLHLTKENETGKKLQGAEFTLYSDKACTKEVAKGTTAEDGTLEFQNLQVETKYYLKETKAPKGYRIPVNPDGSAIVYEIYTKSNPLEHVFEYYVNGTKHTEKEGIYAITGTKGNRIVNLTVVNDTGVQMPETGSPLTLLLVLVGTGCMAGALVYAVRKGKKEDYENEKKN</sequence>
<reference evidence="6" key="1">
    <citation type="submission" date="2023-01" db="EMBL/GenBank/DDBJ databases">
        <title>Human gut microbiome strain richness.</title>
        <authorList>
            <person name="Chen-Liaw A."/>
        </authorList>
    </citation>
    <scope>NUCLEOTIDE SEQUENCE</scope>
    <source>
        <strain evidence="6">RTP21484st1_H11_RTP21484_190118</strain>
    </source>
</reference>
<gene>
    <name evidence="6" type="ORF">PNW85_13065</name>
</gene>
<name>A0AAW6DJ20_MEDGN</name>
<dbReference type="Pfam" id="PF17802">
    <property type="entry name" value="SpaA"/>
    <property type="match status" value="4"/>
</dbReference>
<feature type="domain" description="SpaA-like prealbumin fold" evidence="5">
    <location>
        <begin position="479"/>
        <end position="556"/>
    </location>
</feature>
<keyword evidence="4" id="KW-1133">Transmembrane helix</keyword>
<dbReference type="PANTHER" id="PTHR36108:SF13">
    <property type="entry name" value="COLOSSIN-B-RELATED"/>
    <property type="match status" value="1"/>
</dbReference>
<feature type="domain" description="SpaA-like prealbumin fold" evidence="5">
    <location>
        <begin position="362"/>
        <end position="462"/>
    </location>
</feature>
<organism evidence="6 7">
    <name type="scientific">Mediterraneibacter gnavus</name>
    <name type="common">Ruminococcus gnavus</name>
    <dbReference type="NCBI Taxonomy" id="33038"/>
    <lineage>
        <taxon>Bacteria</taxon>
        <taxon>Bacillati</taxon>
        <taxon>Bacillota</taxon>
        <taxon>Clostridia</taxon>
        <taxon>Lachnospirales</taxon>
        <taxon>Lachnospiraceae</taxon>
        <taxon>Mediterraneibacter</taxon>
    </lineage>
</organism>
<feature type="transmembrane region" description="Helical" evidence="4">
    <location>
        <begin position="725"/>
        <end position="745"/>
    </location>
</feature>
<dbReference type="InterPro" id="IPR013783">
    <property type="entry name" value="Ig-like_fold"/>
</dbReference>
<evidence type="ECO:0000256" key="4">
    <source>
        <dbReference type="SAM" id="Phobius"/>
    </source>
</evidence>
<feature type="domain" description="SpaA-like prealbumin fold" evidence="5">
    <location>
        <begin position="255"/>
        <end position="335"/>
    </location>
</feature>
<proteinExistence type="inferred from homology"/>
<comment type="caution">
    <text evidence="6">The sequence shown here is derived from an EMBL/GenBank/DDBJ whole genome shotgun (WGS) entry which is preliminary data.</text>
</comment>
<comment type="similarity">
    <text evidence="1">Belongs to the serine-aspartate repeat-containing protein (SDr) family.</text>
</comment>
<evidence type="ECO:0000313" key="7">
    <source>
        <dbReference type="Proteomes" id="UP001212160"/>
    </source>
</evidence>
<dbReference type="AlphaFoldDB" id="A0AAW6DJ20"/>
<keyword evidence="2" id="KW-0964">Secreted</keyword>
<dbReference type="InterPro" id="IPR041033">
    <property type="entry name" value="SpaA_PFL_dom_1"/>
</dbReference>
<accession>A0AAW6DJ20</accession>
<dbReference type="Proteomes" id="UP001212160">
    <property type="component" value="Unassembled WGS sequence"/>
</dbReference>
<evidence type="ECO:0000259" key="5">
    <source>
        <dbReference type="Pfam" id="PF17802"/>
    </source>
</evidence>
<evidence type="ECO:0000313" key="6">
    <source>
        <dbReference type="EMBL" id="MDB8687586.1"/>
    </source>
</evidence>
<dbReference type="Gene3D" id="2.60.40.10">
    <property type="entry name" value="Immunoglobulins"/>
    <property type="match status" value="4"/>
</dbReference>
<dbReference type="PANTHER" id="PTHR36108">
    <property type="entry name" value="COLOSSIN-B-RELATED"/>
    <property type="match status" value="1"/>
</dbReference>
<keyword evidence="3" id="KW-0732">Signal</keyword>
<feature type="domain" description="SpaA-like prealbumin fold" evidence="5">
    <location>
        <begin position="591"/>
        <end position="656"/>
    </location>
</feature>
<evidence type="ECO:0000256" key="2">
    <source>
        <dbReference type="ARBA" id="ARBA00022525"/>
    </source>
</evidence>
<dbReference type="RefSeq" id="WP_272108010.1">
    <property type="nucleotide sequence ID" value="NZ_DAWDPA010000038.1"/>
</dbReference>
<keyword evidence="4" id="KW-0812">Transmembrane</keyword>
<protein>
    <submittedName>
        <fullName evidence="6">SpaA isopeptide-forming pilin-related protein</fullName>
    </submittedName>
</protein>
<dbReference type="EMBL" id="JAQMLA010000042">
    <property type="protein sequence ID" value="MDB8687586.1"/>
    <property type="molecule type" value="Genomic_DNA"/>
</dbReference>
<keyword evidence="4" id="KW-0472">Membrane</keyword>
<evidence type="ECO:0000256" key="1">
    <source>
        <dbReference type="ARBA" id="ARBA00007257"/>
    </source>
</evidence>
<evidence type="ECO:0000256" key="3">
    <source>
        <dbReference type="ARBA" id="ARBA00022729"/>
    </source>
</evidence>